<dbReference type="Pfam" id="PF00201">
    <property type="entry name" value="UDPGT"/>
    <property type="match status" value="1"/>
</dbReference>
<sequence>MDDQVISPPPHIIVFPSPLQRPINPIFDLAELLCLSGLDVTFLLIPYTHSLLLRHINIESRLNPYPNFHLHTISDGLPPDHLESNTTDLLLSLETLTKPLFRDLLTSGKLIFDERGPVSCIISDGIMSFVYDVANEIRVPVISALTLNPSCLLHLSNLPNLTRAAEVSDPIIVENHADSIIKHDLFHPFPKHLINQIQQLPQSHGLILNTFKALDASILSQIRSICPNLYAIGPIYKHLGFRQEAKRMTPLLNYSVVQNNDCLLWLNSQQPKSVLYVNIDNHSQLTRVQTFELWHGLVNSEKGFLWVRRPDSIAVEGRIPAKLIKGTKEKGFIVDSASNNQVLAHKAIGGFLTDGDWDSTLQGIVEGVPMIYWPASWDQRVNSKFMSKTWKVGMHMEERCDKNIIEKNNTRCYGIQGS</sequence>
<protein>
    <submittedName>
        <fullName evidence="3">Uncharacterized protein</fullName>
    </submittedName>
</protein>
<dbReference type="SUPFAM" id="SSF53756">
    <property type="entry name" value="UDP-Glycosyltransferase/glycogen phosphorylase"/>
    <property type="match status" value="1"/>
</dbReference>
<comment type="similarity">
    <text evidence="1">Belongs to the UDP-glycosyltransferase family.</text>
</comment>
<evidence type="ECO:0000256" key="1">
    <source>
        <dbReference type="ARBA" id="ARBA00009995"/>
    </source>
</evidence>
<organism evidence="3 4">
    <name type="scientific">Lactuca virosa</name>
    <dbReference type="NCBI Taxonomy" id="75947"/>
    <lineage>
        <taxon>Eukaryota</taxon>
        <taxon>Viridiplantae</taxon>
        <taxon>Streptophyta</taxon>
        <taxon>Embryophyta</taxon>
        <taxon>Tracheophyta</taxon>
        <taxon>Spermatophyta</taxon>
        <taxon>Magnoliopsida</taxon>
        <taxon>eudicotyledons</taxon>
        <taxon>Gunneridae</taxon>
        <taxon>Pentapetalae</taxon>
        <taxon>asterids</taxon>
        <taxon>campanulids</taxon>
        <taxon>Asterales</taxon>
        <taxon>Asteraceae</taxon>
        <taxon>Cichorioideae</taxon>
        <taxon>Cichorieae</taxon>
        <taxon>Lactucinae</taxon>
        <taxon>Lactuca</taxon>
    </lineage>
</organism>
<gene>
    <name evidence="3" type="ORF">LVIROSA_LOCUS24891</name>
</gene>
<dbReference type="InterPro" id="IPR002213">
    <property type="entry name" value="UDP_glucos_trans"/>
</dbReference>
<comment type="caution">
    <text evidence="3">The sequence shown here is derived from an EMBL/GenBank/DDBJ whole genome shotgun (WGS) entry which is preliminary data.</text>
</comment>
<dbReference type="CDD" id="cd03784">
    <property type="entry name" value="GT1_Gtf-like"/>
    <property type="match status" value="1"/>
</dbReference>
<dbReference type="AlphaFoldDB" id="A0AAU9NLB2"/>
<keyword evidence="4" id="KW-1185">Reference proteome</keyword>
<name>A0AAU9NLB2_9ASTR</name>
<dbReference type="Proteomes" id="UP001157418">
    <property type="component" value="Unassembled WGS sequence"/>
</dbReference>
<evidence type="ECO:0000313" key="3">
    <source>
        <dbReference type="EMBL" id="CAH1438644.1"/>
    </source>
</evidence>
<accession>A0AAU9NLB2</accession>
<dbReference type="PANTHER" id="PTHR11926">
    <property type="entry name" value="GLUCOSYL/GLUCURONOSYL TRANSFERASES"/>
    <property type="match status" value="1"/>
</dbReference>
<reference evidence="3 4" key="1">
    <citation type="submission" date="2022-01" db="EMBL/GenBank/DDBJ databases">
        <authorList>
            <person name="Xiong W."/>
            <person name="Schranz E."/>
        </authorList>
    </citation>
    <scope>NUCLEOTIDE SEQUENCE [LARGE SCALE GENOMIC DNA]</scope>
</reference>
<evidence type="ECO:0000256" key="2">
    <source>
        <dbReference type="ARBA" id="ARBA00022679"/>
    </source>
</evidence>
<proteinExistence type="inferred from homology"/>
<evidence type="ECO:0000313" key="4">
    <source>
        <dbReference type="Proteomes" id="UP001157418"/>
    </source>
</evidence>
<keyword evidence="2" id="KW-0808">Transferase</keyword>
<dbReference type="PANTHER" id="PTHR11926:SF1392">
    <property type="entry name" value="GLYCOSYLTRANSFERASE"/>
    <property type="match status" value="1"/>
</dbReference>
<dbReference type="Gene3D" id="3.40.50.2000">
    <property type="entry name" value="Glycogen Phosphorylase B"/>
    <property type="match status" value="2"/>
</dbReference>
<dbReference type="GO" id="GO:0080044">
    <property type="term" value="F:quercetin 7-O-glucosyltransferase activity"/>
    <property type="evidence" value="ECO:0007669"/>
    <property type="project" value="TreeGrafter"/>
</dbReference>
<dbReference type="EMBL" id="CAKMRJ010004445">
    <property type="protein sequence ID" value="CAH1438644.1"/>
    <property type="molecule type" value="Genomic_DNA"/>
</dbReference>
<dbReference type="GO" id="GO:0080043">
    <property type="term" value="F:quercetin 3-O-glucosyltransferase activity"/>
    <property type="evidence" value="ECO:0007669"/>
    <property type="project" value="TreeGrafter"/>
</dbReference>